<dbReference type="SUPFAM" id="SSF52047">
    <property type="entry name" value="RNI-like"/>
    <property type="match status" value="1"/>
</dbReference>
<sequence length="414" mass="48529">MHIKQPCKERANNWENLPNIAILLQYLGREDLIELSKCCKSYRDTFESQVFKEMDLYIWRHNNKDIYSELRENYKIDKALEFMETGLGSKLKFIKEFNLDFKVDCNFAEKFVNLLPNVKTLYFIGINCEYSYPSGKDLEAIIKIMEHLEHAEFYDLGNTIRVYSSNMKIFPKSIKSIKISCDEIPVCNDNELLIYDTIDSSYINLHTLTILSNRMLHNLSSGMPNLQIVEIAPFDLDEFEFINFLKANTQLTKLYTRNFFYSGEMLKTILSSNFLEHWYEEGHFWIDAEVNSLPTNYSIKHLKICSSMPAPLDLQLINACKNLETLDIFYDCFNKLDLIKFERRINILKLSYGKLTLKAIKEIETLKLFNQVHLGIIPSIEKFIEEYNIDKLMNYKLIPLISGSCILKLVNTTN</sequence>
<protein>
    <recommendedName>
        <fullName evidence="1">F-box domain-containing protein</fullName>
    </recommendedName>
</protein>
<dbReference type="EMBL" id="KQ964545">
    <property type="protein sequence ID" value="KXN69152.1"/>
    <property type="molecule type" value="Genomic_DNA"/>
</dbReference>
<name>A0A137P2A7_CONC2</name>
<reference evidence="2 3" key="1">
    <citation type="journal article" date="2015" name="Genome Biol. Evol.">
        <title>Phylogenomic analyses indicate that early fungi evolved digesting cell walls of algal ancestors of land plants.</title>
        <authorList>
            <person name="Chang Y."/>
            <person name="Wang S."/>
            <person name="Sekimoto S."/>
            <person name="Aerts A.L."/>
            <person name="Choi C."/>
            <person name="Clum A."/>
            <person name="LaButti K.M."/>
            <person name="Lindquist E.A."/>
            <person name="Yee Ngan C."/>
            <person name="Ohm R.A."/>
            <person name="Salamov A.A."/>
            <person name="Grigoriev I.V."/>
            <person name="Spatafora J.W."/>
            <person name="Berbee M.L."/>
        </authorList>
    </citation>
    <scope>NUCLEOTIDE SEQUENCE [LARGE SCALE GENOMIC DNA]</scope>
    <source>
        <strain evidence="2 3">NRRL 28638</strain>
    </source>
</reference>
<dbReference type="InterPro" id="IPR032675">
    <property type="entry name" value="LRR_dom_sf"/>
</dbReference>
<keyword evidence="3" id="KW-1185">Reference proteome</keyword>
<accession>A0A137P2A7</accession>
<evidence type="ECO:0000259" key="1">
    <source>
        <dbReference type="Pfam" id="PF00646"/>
    </source>
</evidence>
<organism evidence="2 3">
    <name type="scientific">Conidiobolus coronatus (strain ATCC 28846 / CBS 209.66 / NRRL 28638)</name>
    <name type="common">Delacroixia coronata</name>
    <dbReference type="NCBI Taxonomy" id="796925"/>
    <lineage>
        <taxon>Eukaryota</taxon>
        <taxon>Fungi</taxon>
        <taxon>Fungi incertae sedis</taxon>
        <taxon>Zoopagomycota</taxon>
        <taxon>Entomophthoromycotina</taxon>
        <taxon>Entomophthoromycetes</taxon>
        <taxon>Entomophthorales</taxon>
        <taxon>Ancylistaceae</taxon>
        <taxon>Conidiobolus</taxon>
    </lineage>
</organism>
<evidence type="ECO:0000313" key="2">
    <source>
        <dbReference type="EMBL" id="KXN69152.1"/>
    </source>
</evidence>
<dbReference type="Gene3D" id="3.80.10.10">
    <property type="entry name" value="Ribonuclease Inhibitor"/>
    <property type="match status" value="1"/>
</dbReference>
<dbReference type="Proteomes" id="UP000070444">
    <property type="component" value="Unassembled WGS sequence"/>
</dbReference>
<gene>
    <name evidence="2" type="ORF">CONCODRAFT_8440</name>
</gene>
<dbReference type="AlphaFoldDB" id="A0A137P2A7"/>
<evidence type="ECO:0000313" key="3">
    <source>
        <dbReference type="Proteomes" id="UP000070444"/>
    </source>
</evidence>
<dbReference type="Pfam" id="PF00646">
    <property type="entry name" value="F-box"/>
    <property type="match status" value="1"/>
</dbReference>
<dbReference type="InterPro" id="IPR001810">
    <property type="entry name" value="F-box_dom"/>
</dbReference>
<feature type="domain" description="F-box" evidence="1">
    <location>
        <begin position="20"/>
        <end position="52"/>
    </location>
</feature>
<proteinExistence type="predicted"/>